<keyword evidence="3" id="KW-1185">Reference proteome</keyword>
<evidence type="ECO:0000313" key="3">
    <source>
        <dbReference type="Proteomes" id="UP001247620"/>
    </source>
</evidence>
<comment type="caution">
    <text evidence="2">The sequence shown here is derived from an EMBL/GenBank/DDBJ whole genome shotgun (WGS) entry which is preliminary data.</text>
</comment>
<dbReference type="Proteomes" id="UP001247620">
    <property type="component" value="Unassembled WGS sequence"/>
</dbReference>
<evidence type="ECO:0000313" key="2">
    <source>
        <dbReference type="EMBL" id="MDR6944132.1"/>
    </source>
</evidence>
<dbReference type="EMBL" id="JAVDUU010000004">
    <property type="protein sequence ID" value="MDR6944132.1"/>
    <property type="molecule type" value="Genomic_DNA"/>
</dbReference>
<gene>
    <name evidence="2" type="ORF">J2W55_003992</name>
</gene>
<dbReference type="PROSITE" id="PS51257">
    <property type="entry name" value="PROKAR_LIPOPROTEIN"/>
    <property type="match status" value="1"/>
</dbReference>
<sequence>MKKRLYIIALAAVCLLGACKKDSNGTNGGQAAITDEAGAKALFSKMNSLWTVSLRPALSKTTQTYTNTVLNGNSGTATVTGSYSTTHASSSFSSTNTSTIDVTIIFKDYESNGMRLNGTVRFFDYSNVRSACSGSGCVTSAHSSIDYDSKDGAGNSYGPAKVQFEYSGKSYQDAVLMDIGKSDNAHWSIKVINGSNQTIITTY</sequence>
<feature type="chain" id="PRO_5047297301" description="Lipocalin-like domain-containing protein" evidence="1">
    <location>
        <begin position="21"/>
        <end position="203"/>
    </location>
</feature>
<accession>A0ABU1TFK3</accession>
<protein>
    <recommendedName>
        <fullName evidence="4">Lipocalin-like domain-containing protein</fullName>
    </recommendedName>
</protein>
<evidence type="ECO:0000256" key="1">
    <source>
        <dbReference type="SAM" id="SignalP"/>
    </source>
</evidence>
<feature type="signal peptide" evidence="1">
    <location>
        <begin position="1"/>
        <end position="20"/>
    </location>
</feature>
<proteinExistence type="predicted"/>
<reference evidence="2 3" key="1">
    <citation type="submission" date="2023-07" db="EMBL/GenBank/DDBJ databases">
        <title>Sorghum-associated microbial communities from plants grown in Nebraska, USA.</title>
        <authorList>
            <person name="Schachtman D."/>
        </authorList>
    </citation>
    <scope>NUCLEOTIDE SEQUENCE [LARGE SCALE GENOMIC DNA]</scope>
    <source>
        <strain evidence="2 3">3262</strain>
    </source>
</reference>
<dbReference type="RefSeq" id="WP_310099642.1">
    <property type="nucleotide sequence ID" value="NZ_JAVDUU010000004.1"/>
</dbReference>
<name>A0ABU1TFK3_9SPHI</name>
<evidence type="ECO:0008006" key="4">
    <source>
        <dbReference type="Google" id="ProtNLM"/>
    </source>
</evidence>
<keyword evidence="1" id="KW-0732">Signal</keyword>
<organism evidence="2 3">
    <name type="scientific">Mucilaginibacter pocheonensis</name>
    <dbReference type="NCBI Taxonomy" id="398050"/>
    <lineage>
        <taxon>Bacteria</taxon>
        <taxon>Pseudomonadati</taxon>
        <taxon>Bacteroidota</taxon>
        <taxon>Sphingobacteriia</taxon>
        <taxon>Sphingobacteriales</taxon>
        <taxon>Sphingobacteriaceae</taxon>
        <taxon>Mucilaginibacter</taxon>
    </lineage>
</organism>